<gene>
    <name evidence="1" type="ORF">NDR89_20335</name>
</gene>
<evidence type="ECO:0000313" key="2">
    <source>
        <dbReference type="Proteomes" id="UP001056648"/>
    </source>
</evidence>
<dbReference type="RefSeq" id="WP_252252708.1">
    <property type="nucleotide sequence ID" value="NZ_CP098736.1"/>
</dbReference>
<evidence type="ECO:0000313" key="1">
    <source>
        <dbReference type="EMBL" id="USE78987.1"/>
    </source>
</evidence>
<dbReference type="Pfam" id="PF11863">
    <property type="entry name" value="DUF3383"/>
    <property type="match status" value="1"/>
</dbReference>
<reference evidence="1" key="1">
    <citation type="submission" date="2022-06" db="EMBL/GenBank/DDBJ databases">
        <title>Complete genome sequence and characterization of Cupriavidus gilardii QJ1 isolated from contaminating cells.</title>
        <authorList>
            <person name="Qi J."/>
        </authorList>
    </citation>
    <scope>NUCLEOTIDE SEQUENCE</scope>
    <source>
        <strain evidence="1">QJ1</strain>
    </source>
</reference>
<organism evidence="1 2">
    <name type="scientific">Cupriavidus gilardii</name>
    <dbReference type="NCBI Taxonomy" id="82541"/>
    <lineage>
        <taxon>Bacteria</taxon>
        <taxon>Pseudomonadati</taxon>
        <taxon>Pseudomonadota</taxon>
        <taxon>Betaproteobacteria</taxon>
        <taxon>Burkholderiales</taxon>
        <taxon>Burkholderiaceae</taxon>
        <taxon>Cupriavidus</taxon>
    </lineage>
</organism>
<proteinExistence type="predicted"/>
<accession>A0ABY4VRV0</accession>
<keyword evidence="2" id="KW-1185">Reference proteome</keyword>
<dbReference type="InterPro" id="IPR021808">
    <property type="entry name" value="DUF3383"/>
</dbReference>
<protein>
    <submittedName>
        <fullName evidence="1">DUF3383 domain-containing protein</fullName>
    </submittedName>
</protein>
<dbReference type="Proteomes" id="UP001056648">
    <property type="component" value="Chromosome 2"/>
</dbReference>
<dbReference type="EMBL" id="CP098736">
    <property type="protein sequence ID" value="USE78987.1"/>
    <property type="molecule type" value="Genomic_DNA"/>
</dbReference>
<sequence>MANLDRIVNVQISLSTTAIKEQSFSDLLVIGPHALSLPRVIAVTEADELLDMGLPATSPIYAAVRDVFKQIPTLNRCFVGRQAVDDIDVAVTRASESQYAISLSWYDANGVAQTATATYTGLPADTDALIAQGLAAAIEATAAPVSTTTTGGVVTITPNVNGEAIAVSLAGNLALQAPTSTEPLGEALAACRRQNDDWYGVVLYSHAEADILAAAEWVETNEKLLGVSSSQASILDPGSNTDIASKLRDKQYFRTHLWYHAAAATEWLEAAISGNRFTIYPGGETWANVRLAGITVDNLQEGASIAARAKNANTFEPFRNFAITQGGKVAAGEWIDVIRFRDWLAEQIKINVVSALVNASANGKVPFTDGGIAIVTTAMRKALDLGVARNGIAPEELDEDGRKIPSYTISAPRSANVPFNDKANRVLNDVSFSARLAGAIHAVTIRGNLTYSL</sequence>
<name>A0ABY4VRV0_9BURK</name>